<reference evidence="3" key="1">
    <citation type="submission" date="2021-01" db="EMBL/GenBank/DDBJ databases">
        <authorList>
            <consortium name="Genoscope - CEA"/>
            <person name="William W."/>
        </authorList>
    </citation>
    <scope>NUCLEOTIDE SEQUENCE</scope>
</reference>
<feature type="domain" description="Cyclic nucleotide-binding" evidence="2">
    <location>
        <begin position="110"/>
        <end position="226"/>
    </location>
</feature>
<dbReference type="AlphaFoldDB" id="A0A8S1N5F9"/>
<dbReference type="EMBL" id="CAJJDM010000082">
    <property type="protein sequence ID" value="CAD8087660.1"/>
    <property type="molecule type" value="Genomic_DNA"/>
</dbReference>
<dbReference type="PANTHER" id="PTHR23011">
    <property type="entry name" value="CYCLIC NUCLEOTIDE-BINDING DOMAIN CONTAINING PROTEIN"/>
    <property type="match status" value="1"/>
</dbReference>
<evidence type="ECO:0000256" key="1">
    <source>
        <dbReference type="SAM" id="Coils"/>
    </source>
</evidence>
<evidence type="ECO:0000259" key="2">
    <source>
        <dbReference type="PROSITE" id="PS50042"/>
    </source>
</evidence>
<accession>A0A8S1N5F9</accession>
<dbReference type="Pfam" id="PF00027">
    <property type="entry name" value="cNMP_binding"/>
    <property type="match status" value="1"/>
</dbReference>
<dbReference type="CDD" id="cd00038">
    <property type="entry name" value="CAP_ED"/>
    <property type="match status" value="2"/>
</dbReference>
<gene>
    <name evidence="3" type="ORF">PPRIM_AZ9-3.1.T0790048</name>
</gene>
<comment type="caution">
    <text evidence="3">The sequence shown here is derived from an EMBL/GenBank/DDBJ whole genome shotgun (WGS) entry which is preliminary data.</text>
</comment>
<organism evidence="3 4">
    <name type="scientific">Paramecium primaurelia</name>
    <dbReference type="NCBI Taxonomy" id="5886"/>
    <lineage>
        <taxon>Eukaryota</taxon>
        <taxon>Sar</taxon>
        <taxon>Alveolata</taxon>
        <taxon>Ciliophora</taxon>
        <taxon>Intramacronucleata</taxon>
        <taxon>Oligohymenophorea</taxon>
        <taxon>Peniculida</taxon>
        <taxon>Parameciidae</taxon>
        <taxon>Paramecium</taxon>
    </lineage>
</organism>
<dbReference type="OMA" id="CEFLYTI"/>
<evidence type="ECO:0000313" key="4">
    <source>
        <dbReference type="Proteomes" id="UP000688137"/>
    </source>
</evidence>
<sequence>MTKMISSFKQKLNVLIKQQQQIIIIINNYVNQISLIGAILTLGDSQKCTWKNCIVEVVMSLTQMRSKQRSQLEVLQVSALMQRFQYCRDMITKEGFEKYNKFCEFLYTIYCRTGERVIRKGQQGVRFYMILQGQVSLVSYKPKNRKAQMMMDQEKETVPNYEDDTLFSAFSFKELNPGDHFGDMSLLDNGQVSCTIICKTFCQFVCMDKQQFVKFIGKSVPVLQKLKILEEQTIFNCWTDGELRALSYEFKNRTYHQEEFLYQEGQRNVQVFLIMDGQIEMTSTRDNQTYHLSSLDVGALFGDDADYHTCNAKCVSARAEILVIGRQVLSRMLDWHPESKQLYRQQLQQKANWRLERLNNLIESHQEKTKVKRTQSIKMQLLDLLIKPKYQKIRLSPCVKRVTNIQDTMDFEEKKLKHKEILEKQNLVISQRKIEFFKLGLTFTEKRRKKQKQQQAELKLKKQCESVIISEPPLEKLNRASSTIMTKTSQTTFKLSPAKKLRKVFSIEGTTINIHNRQ</sequence>
<keyword evidence="1" id="KW-0175">Coiled coil</keyword>
<name>A0A8S1N5F9_PARPR</name>
<proteinExistence type="predicted"/>
<protein>
    <recommendedName>
        <fullName evidence="2">Cyclic nucleotide-binding domain-containing protein</fullName>
    </recommendedName>
</protein>
<keyword evidence="4" id="KW-1185">Reference proteome</keyword>
<dbReference type="SMART" id="SM00100">
    <property type="entry name" value="cNMP"/>
    <property type="match status" value="2"/>
</dbReference>
<feature type="coiled-coil region" evidence="1">
    <location>
        <begin position="348"/>
        <end position="375"/>
    </location>
</feature>
<dbReference type="Proteomes" id="UP000688137">
    <property type="component" value="Unassembled WGS sequence"/>
</dbReference>
<dbReference type="PROSITE" id="PS00888">
    <property type="entry name" value="CNMP_BINDING_1"/>
    <property type="match status" value="1"/>
</dbReference>
<dbReference type="InterPro" id="IPR018488">
    <property type="entry name" value="cNMP-bd_CS"/>
</dbReference>
<dbReference type="PANTHER" id="PTHR23011:SF28">
    <property type="entry name" value="CYCLIC NUCLEOTIDE-BINDING DOMAIN CONTAINING PROTEIN"/>
    <property type="match status" value="1"/>
</dbReference>
<dbReference type="InterPro" id="IPR000595">
    <property type="entry name" value="cNMP-bd_dom"/>
</dbReference>
<dbReference type="PROSITE" id="PS50042">
    <property type="entry name" value="CNMP_BINDING_3"/>
    <property type="match status" value="2"/>
</dbReference>
<feature type="domain" description="Cyclic nucleotide-binding" evidence="2">
    <location>
        <begin position="234"/>
        <end position="350"/>
    </location>
</feature>
<evidence type="ECO:0000313" key="3">
    <source>
        <dbReference type="EMBL" id="CAD8087660.1"/>
    </source>
</evidence>